<keyword evidence="8" id="KW-1185">Reference proteome</keyword>
<feature type="coiled-coil region" evidence="5">
    <location>
        <begin position="719"/>
        <end position="751"/>
    </location>
</feature>
<evidence type="ECO:0000256" key="5">
    <source>
        <dbReference type="SAM" id="Coils"/>
    </source>
</evidence>
<evidence type="ECO:0000256" key="4">
    <source>
        <dbReference type="PROSITE-ProRule" id="PRU00125"/>
    </source>
</evidence>
<dbReference type="InterPro" id="IPR031865">
    <property type="entry name" value="DUF4757"/>
</dbReference>
<evidence type="ECO:0000256" key="1">
    <source>
        <dbReference type="ARBA" id="ARBA00022723"/>
    </source>
</evidence>
<dbReference type="PROSITE" id="PS00478">
    <property type="entry name" value="LIM_DOMAIN_1"/>
    <property type="match status" value="1"/>
</dbReference>
<dbReference type="PANTHER" id="PTHR15551">
    <property type="entry name" value="LIM DOMAIN ONLY 7"/>
    <property type="match status" value="1"/>
</dbReference>
<feature type="compositionally biased region" description="Basic and acidic residues" evidence="6">
    <location>
        <begin position="69"/>
        <end position="80"/>
    </location>
</feature>
<dbReference type="Gene3D" id="2.10.110.10">
    <property type="entry name" value="Cysteine Rich Protein"/>
    <property type="match status" value="1"/>
</dbReference>
<keyword evidence="2 4" id="KW-0862">Zinc</keyword>
<dbReference type="Pfam" id="PF00412">
    <property type="entry name" value="LIM"/>
    <property type="match status" value="1"/>
</dbReference>
<feature type="region of interest" description="Disordered" evidence="6">
    <location>
        <begin position="889"/>
        <end position="915"/>
    </location>
</feature>
<protein>
    <submittedName>
        <fullName evidence="9">LIM domain only protein 7 isoform X1</fullName>
    </submittedName>
</protein>
<evidence type="ECO:0000313" key="9">
    <source>
        <dbReference type="RefSeq" id="XP_017769786.1"/>
    </source>
</evidence>
<sequence>MSQRQQPLNSVTLQATNTEYSATKCRITKPPPPKPAANPMQFVKVGPCPLFKKAAEQIKKVEEVKQARQEVREEAEDWQHNLDNWKSSRRKRQEHIIERVEEVKKLEQQEHDRSRRKSTTFHEIVEKRSRGRPKLNYPLYEDDSNDLSDYGIGSSSSKTNSIKDVDTDDNSSVLDDNPGDSACKYHSSASNQSQSEDEQKEPAATKNPLPNSEFKVELPKPEMEQYTYEGAIQDYRSRIRTKINMNNDAIFAKPLDASRSKEFSEAQQLLPKGNLFKKRELFDKGSVEMSSFESNAARRISEDFANSQSIKERLQSLEKCVDQPAKAEKDAPPVPVKSRVQSFIKPTAAKTETDNYLLDVANCNATNKPFESNSNTEDDMFIDKLNMFNKDLDDFISYPPSASFTDLMTMSSDREDSGIHTSDISCSISQSDEAFEDTDVSLNTIPKCIEKLSIENVYEKEMLSPQKEAVQPIEEPPAAESPIVTEEKVIHCPLVENIEKNMQEQDKLCEQVEEKGNVIYENVDVPNYNYPLYIDDIFEKTINPPKMQPPSEKPPPPPISDVIPDNVVTRPKSIKKEISIKRSSFLGLEEPEFTDDDITFTKPPDINTFLQNESRMEKSLYKKMQGSMGSLNTTDDADLKRESWISNNSFRQTIDQPEEDEITKKEREIIELVEKEEKSRDNEYSPTKSNYNVLQEHPHEHLGSKKFDIPYFPETQFKIDGQDSEVLKVEHELLQLEREELERQRENMAFRKKLMQNHHSYENIFDVNYSDSMEHRQSMPELQLEFRKAPHVKHIDYRKSMPDIQHSFNRSLVDYSNPPSRSGLKKLADHRKSMSDLHPDKSSFQTTASHPPKMPTKFFNPLTKDKKDRLMHVESDAFFDKTRPYSKPTLHALSAPPKQRSISNDNWIQPKSNPEAKSYNQHWLFQEAELRRISEQKSTSSSHEKQKAHNKGFIDCNPAIRMPDLQKEYNQHKYLGHPQTALSMPYSTPAPGVDEGQDVMLSVSGKKKCSYCGIELGRGAAMIIESLCLFYHMECFKCCVCHMQLGDGLMGTDVRVRNQKLHCHNCYSSDDGIKFSCV</sequence>
<dbReference type="GeneID" id="108557680"/>
<name>A0ABM1M5D6_NICVS</name>
<evidence type="ECO:0000256" key="2">
    <source>
        <dbReference type="ARBA" id="ARBA00022833"/>
    </source>
</evidence>
<dbReference type="CDD" id="cd08368">
    <property type="entry name" value="LIM"/>
    <property type="match status" value="1"/>
</dbReference>
<dbReference type="PANTHER" id="PTHR15551:SF3">
    <property type="entry name" value="LIM AND CALPONIN HOMOLOGY DOMAINS-CONTAINING PROTEIN 1"/>
    <property type="match status" value="1"/>
</dbReference>
<feature type="region of interest" description="Disordered" evidence="6">
    <location>
        <begin position="69"/>
        <end position="214"/>
    </location>
</feature>
<dbReference type="Pfam" id="PF15949">
    <property type="entry name" value="DUF4757"/>
    <property type="match status" value="1"/>
</dbReference>
<feature type="compositionally biased region" description="Basic and acidic residues" evidence="6">
    <location>
        <begin position="826"/>
        <end position="841"/>
    </location>
</feature>
<dbReference type="Proteomes" id="UP000695000">
    <property type="component" value="Unplaced"/>
</dbReference>
<accession>A0ABM1M5D6</accession>
<dbReference type="InterPro" id="IPR001781">
    <property type="entry name" value="Znf_LIM"/>
</dbReference>
<gene>
    <name evidence="9" type="primary">LOC108557680</name>
</gene>
<keyword evidence="3 4" id="KW-0440">LIM domain</keyword>
<dbReference type="PROSITE" id="PS50023">
    <property type="entry name" value="LIM_DOMAIN_2"/>
    <property type="match status" value="1"/>
</dbReference>
<keyword evidence="1 4" id="KW-0479">Metal-binding</keyword>
<feature type="compositionally biased region" description="Polar residues" evidence="6">
    <location>
        <begin position="900"/>
        <end position="912"/>
    </location>
</feature>
<evidence type="ECO:0000256" key="6">
    <source>
        <dbReference type="SAM" id="MobiDB-lite"/>
    </source>
</evidence>
<dbReference type="RefSeq" id="XP_017769786.1">
    <property type="nucleotide sequence ID" value="XM_017914297.1"/>
</dbReference>
<reference evidence="9" key="1">
    <citation type="submission" date="2025-08" db="UniProtKB">
        <authorList>
            <consortium name="RefSeq"/>
        </authorList>
    </citation>
    <scope>IDENTIFICATION</scope>
    <source>
        <tissue evidence="9">Whole Larva</tissue>
    </source>
</reference>
<feature type="compositionally biased region" description="Basic and acidic residues" evidence="6">
    <location>
        <begin position="94"/>
        <end position="113"/>
    </location>
</feature>
<feature type="region of interest" description="Disordered" evidence="6">
    <location>
        <begin position="810"/>
        <end position="856"/>
    </location>
</feature>
<proteinExistence type="predicted"/>
<feature type="domain" description="LIM zinc-binding" evidence="7">
    <location>
        <begin position="1007"/>
        <end position="1073"/>
    </location>
</feature>
<feature type="compositionally biased region" description="Polar residues" evidence="6">
    <location>
        <begin position="153"/>
        <end position="162"/>
    </location>
</feature>
<feature type="compositionally biased region" description="Pro residues" evidence="6">
    <location>
        <begin position="546"/>
        <end position="559"/>
    </location>
</feature>
<dbReference type="SMART" id="SM00132">
    <property type="entry name" value="LIM"/>
    <property type="match status" value="1"/>
</dbReference>
<keyword evidence="5" id="KW-0175">Coiled coil</keyword>
<feature type="region of interest" description="Disordered" evidence="6">
    <location>
        <begin position="542"/>
        <end position="565"/>
    </location>
</feature>
<organism evidence="8 9">
    <name type="scientific">Nicrophorus vespilloides</name>
    <name type="common">Boreal carrion beetle</name>
    <dbReference type="NCBI Taxonomy" id="110193"/>
    <lineage>
        <taxon>Eukaryota</taxon>
        <taxon>Metazoa</taxon>
        <taxon>Ecdysozoa</taxon>
        <taxon>Arthropoda</taxon>
        <taxon>Hexapoda</taxon>
        <taxon>Insecta</taxon>
        <taxon>Pterygota</taxon>
        <taxon>Neoptera</taxon>
        <taxon>Endopterygota</taxon>
        <taxon>Coleoptera</taxon>
        <taxon>Polyphaga</taxon>
        <taxon>Staphyliniformia</taxon>
        <taxon>Silphidae</taxon>
        <taxon>Nicrophorinae</taxon>
        <taxon>Nicrophorus</taxon>
    </lineage>
</organism>
<evidence type="ECO:0000256" key="3">
    <source>
        <dbReference type="ARBA" id="ARBA00023038"/>
    </source>
</evidence>
<evidence type="ECO:0000313" key="8">
    <source>
        <dbReference type="Proteomes" id="UP000695000"/>
    </source>
</evidence>
<evidence type="ECO:0000259" key="7">
    <source>
        <dbReference type="PROSITE" id="PS50023"/>
    </source>
</evidence>